<reference evidence="8" key="1">
    <citation type="submission" date="2023-01" db="EMBL/GenBank/DDBJ databases">
        <title>Oxazolidinone resistance genes in florfenicol resistant enterococci from beef cattle and veal calves at slaughter.</title>
        <authorList>
            <person name="Biggel M."/>
        </authorList>
    </citation>
    <scope>NUCLEOTIDE SEQUENCE</scope>
    <source>
        <strain evidence="8">K204-1</strain>
    </source>
</reference>
<evidence type="ECO:0000313" key="8">
    <source>
        <dbReference type="EMBL" id="WCG23129.1"/>
    </source>
</evidence>
<dbReference type="CDD" id="cd01137">
    <property type="entry name" value="PsaA"/>
    <property type="match status" value="1"/>
</dbReference>
<evidence type="ECO:0000256" key="1">
    <source>
        <dbReference type="ARBA" id="ARBA00004196"/>
    </source>
</evidence>
<comment type="subcellular location">
    <subcellularLocation>
        <location evidence="1">Cell envelope</location>
    </subcellularLocation>
</comment>
<evidence type="ECO:0000256" key="6">
    <source>
        <dbReference type="SAM" id="Coils"/>
    </source>
</evidence>
<dbReference type="PRINTS" id="PR00691">
    <property type="entry name" value="ADHESINB"/>
</dbReference>
<keyword evidence="2 5" id="KW-0813">Transport</keyword>
<dbReference type="InterPro" id="IPR006128">
    <property type="entry name" value="Lipoprotein_PsaA-like"/>
</dbReference>
<accession>A0AAE9XPH4</accession>
<organism evidence="8 9">
    <name type="scientific">Vagococcus lutrae</name>
    <dbReference type="NCBI Taxonomy" id="81947"/>
    <lineage>
        <taxon>Bacteria</taxon>
        <taxon>Bacillati</taxon>
        <taxon>Bacillota</taxon>
        <taxon>Bacilli</taxon>
        <taxon>Lactobacillales</taxon>
        <taxon>Enterococcaceae</taxon>
        <taxon>Vagococcus</taxon>
    </lineage>
</organism>
<dbReference type="InterPro" id="IPR050492">
    <property type="entry name" value="Bact_metal-bind_prot9"/>
</dbReference>
<keyword evidence="3" id="KW-0479">Metal-binding</keyword>
<evidence type="ECO:0000256" key="7">
    <source>
        <dbReference type="SAM" id="SignalP"/>
    </source>
</evidence>
<dbReference type="EMBL" id="CP116507">
    <property type="protein sequence ID" value="WCG23129.1"/>
    <property type="molecule type" value="Genomic_DNA"/>
</dbReference>
<dbReference type="InterPro" id="IPR006129">
    <property type="entry name" value="AdhesinB"/>
</dbReference>
<dbReference type="PANTHER" id="PTHR42953">
    <property type="entry name" value="HIGH-AFFINITY ZINC UPTAKE SYSTEM PROTEIN ZNUA-RELATED"/>
    <property type="match status" value="1"/>
</dbReference>
<feature type="signal peptide" evidence="7">
    <location>
        <begin position="1"/>
        <end position="21"/>
    </location>
</feature>
<dbReference type="RefSeq" id="WP_248856522.1">
    <property type="nucleotide sequence ID" value="NZ_CP097051.1"/>
</dbReference>
<dbReference type="GO" id="GO:0046872">
    <property type="term" value="F:metal ion binding"/>
    <property type="evidence" value="ECO:0007669"/>
    <property type="project" value="UniProtKB-KW"/>
</dbReference>
<evidence type="ECO:0000256" key="2">
    <source>
        <dbReference type="ARBA" id="ARBA00022448"/>
    </source>
</evidence>
<sequence>MKKWLLGLVSVVAATTLVACSATDTSDKASTKKEGDKLEVVASYSIIADMVENIGGDKVNVTSIVTRGTDPHMYEPTPEDTLNVEKADILFYNGMNLETGKGWFNKLLENARKEDVAFLVTEGIEPEHLTEEGQENEEDPHAWLSLANGMIYVDNITKRLIEIDPDNKDYYEKNHDRYQEKLAALHEEAKEKMAAIPEEQRILVTSEGAFKYFSKAYDLRAEYIWEINTDNQGTPEQMTRITDIVNSGNVKALFVETSVSPKTMKAVAAQTKVDIYDTVFTDSLAKEGETGDTYYDMMKWNIDTIHDGLTQE</sequence>
<keyword evidence="6" id="KW-0175">Coiled coil</keyword>
<dbReference type="Pfam" id="PF01297">
    <property type="entry name" value="ZnuA"/>
    <property type="match status" value="1"/>
</dbReference>
<dbReference type="Proteomes" id="UP001179600">
    <property type="component" value="Chromosome"/>
</dbReference>
<evidence type="ECO:0000256" key="3">
    <source>
        <dbReference type="ARBA" id="ARBA00022723"/>
    </source>
</evidence>
<feature type="coiled-coil region" evidence="6">
    <location>
        <begin position="168"/>
        <end position="195"/>
    </location>
</feature>
<comment type="similarity">
    <text evidence="5">Belongs to the bacterial solute-binding protein 9 family.</text>
</comment>
<dbReference type="GO" id="GO:0030001">
    <property type="term" value="P:metal ion transport"/>
    <property type="evidence" value="ECO:0007669"/>
    <property type="project" value="InterPro"/>
</dbReference>
<dbReference type="InterPro" id="IPR006127">
    <property type="entry name" value="ZnuA-like"/>
</dbReference>
<evidence type="ECO:0000256" key="5">
    <source>
        <dbReference type="RuleBase" id="RU003512"/>
    </source>
</evidence>
<dbReference type="Gene3D" id="3.40.50.1980">
    <property type="entry name" value="Nitrogenase molybdenum iron protein domain"/>
    <property type="match status" value="2"/>
</dbReference>
<dbReference type="GO" id="GO:0007155">
    <property type="term" value="P:cell adhesion"/>
    <property type="evidence" value="ECO:0007669"/>
    <property type="project" value="InterPro"/>
</dbReference>
<dbReference type="AlphaFoldDB" id="A0AAE9XPH4"/>
<dbReference type="PRINTS" id="PR00690">
    <property type="entry name" value="ADHESNFAMILY"/>
</dbReference>
<gene>
    <name evidence="8" type="ORF">PML95_02500</name>
</gene>
<keyword evidence="4 7" id="KW-0732">Signal</keyword>
<protein>
    <submittedName>
        <fullName evidence="8">Metal ABC transporter substrate-binding protein</fullName>
    </submittedName>
</protein>
<dbReference type="PROSITE" id="PS51257">
    <property type="entry name" value="PROKAR_LIPOPROTEIN"/>
    <property type="match status" value="1"/>
</dbReference>
<dbReference type="GO" id="GO:0030313">
    <property type="term" value="C:cell envelope"/>
    <property type="evidence" value="ECO:0007669"/>
    <property type="project" value="UniProtKB-SubCell"/>
</dbReference>
<dbReference type="SUPFAM" id="SSF53807">
    <property type="entry name" value="Helical backbone' metal receptor"/>
    <property type="match status" value="1"/>
</dbReference>
<feature type="chain" id="PRO_5042091068" evidence="7">
    <location>
        <begin position="22"/>
        <end position="312"/>
    </location>
</feature>
<proteinExistence type="inferred from homology"/>
<dbReference type="PANTHER" id="PTHR42953:SF1">
    <property type="entry name" value="METAL-BINDING PROTEIN HI_0362-RELATED"/>
    <property type="match status" value="1"/>
</dbReference>
<evidence type="ECO:0000313" key="9">
    <source>
        <dbReference type="Proteomes" id="UP001179600"/>
    </source>
</evidence>
<name>A0AAE9XPH4_9ENTE</name>
<evidence type="ECO:0000256" key="4">
    <source>
        <dbReference type="ARBA" id="ARBA00022729"/>
    </source>
</evidence>